<sequence>MRGGVGVSVCRGGGRVPNWVGAWVRRGERLVGLRRHGATGGGGGEGGGIPKLEYASSKPLKKAEGLDNWVPSTPGVYAVFDEREELQYIGLSRRISNSIERHAETELEKMHSVQVLEMPGASKDSLQQMWKSWIESYAEETGNIPVGNMKGEGQWVLNRPKVRAKEEIKLTPGKGADDLLVPMDKLIDSLVKTKRVVAFIKGTRTQPECGFSYQVVTLLNQTHVDYETVNVLDEFYNPGLREAIKVYSDWPTIPQVYVNGEFIGGADIITEMSEKGELVGALQEAE</sequence>
<keyword evidence="5" id="KW-0411">Iron-sulfur</keyword>
<evidence type="ECO:0000256" key="1">
    <source>
        <dbReference type="ARBA" id="ARBA00008983"/>
    </source>
</evidence>
<dbReference type="STRING" id="1764295.A0A5B8MD20"/>
<dbReference type="PANTHER" id="PTHR10293">
    <property type="entry name" value="GLUTAREDOXIN FAMILY MEMBER"/>
    <property type="match status" value="1"/>
</dbReference>
<name>A0A5B8MD20_9CHLO</name>
<keyword evidence="2" id="KW-0001">2Fe-2S</keyword>
<evidence type="ECO:0000256" key="4">
    <source>
        <dbReference type="ARBA" id="ARBA00023004"/>
    </source>
</evidence>
<dbReference type="CDD" id="cd03028">
    <property type="entry name" value="GRX_PICOT_like"/>
    <property type="match status" value="1"/>
</dbReference>
<accession>A0A5B8MD20</accession>
<dbReference type="AlphaFoldDB" id="A0A5B8MD20"/>
<evidence type="ECO:0000256" key="3">
    <source>
        <dbReference type="ARBA" id="ARBA00022723"/>
    </source>
</evidence>
<dbReference type="EMBL" id="CP031034">
    <property type="protein sequence ID" value="QDZ18014.1"/>
    <property type="molecule type" value="Genomic_DNA"/>
</dbReference>
<dbReference type="InterPro" id="IPR004480">
    <property type="entry name" value="Monothiol_GRX-rel"/>
</dbReference>
<dbReference type="GO" id="GO:0005759">
    <property type="term" value="C:mitochondrial matrix"/>
    <property type="evidence" value="ECO:0007669"/>
    <property type="project" value="TreeGrafter"/>
</dbReference>
<dbReference type="InterPro" id="IPR002109">
    <property type="entry name" value="Glutaredoxin"/>
</dbReference>
<dbReference type="Proteomes" id="UP000316726">
    <property type="component" value="Chromosome 1"/>
</dbReference>
<dbReference type="PANTHER" id="PTHR10293:SF45">
    <property type="entry name" value="BIFUNCTIONAL MONOTHIOL GLUTAREDOXIN-S16, CHLOROPLASTIC"/>
    <property type="match status" value="1"/>
</dbReference>
<dbReference type="GO" id="GO:0046872">
    <property type="term" value="F:metal ion binding"/>
    <property type="evidence" value="ECO:0007669"/>
    <property type="project" value="UniProtKB-KW"/>
</dbReference>
<keyword evidence="4" id="KW-0408">Iron</keyword>
<dbReference type="FunFam" id="3.40.30.10:FF:000005">
    <property type="entry name" value="Glutaredoxin 5"/>
    <property type="match status" value="1"/>
</dbReference>
<proteinExistence type="inferred from homology"/>
<evidence type="ECO:0000256" key="6">
    <source>
        <dbReference type="ARBA" id="ARBA00023284"/>
    </source>
</evidence>
<dbReference type="OrthoDB" id="415696at2759"/>
<keyword evidence="3" id="KW-0479">Metal-binding</keyword>
<dbReference type="GO" id="GO:0051537">
    <property type="term" value="F:2 iron, 2 sulfur cluster binding"/>
    <property type="evidence" value="ECO:0007669"/>
    <property type="project" value="UniProtKB-KW"/>
</dbReference>
<evidence type="ECO:0000259" key="7">
    <source>
        <dbReference type="Pfam" id="PF00462"/>
    </source>
</evidence>
<evidence type="ECO:0000256" key="2">
    <source>
        <dbReference type="ARBA" id="ARBA00022714"/>
    </source>
</evidence>
<keyword evidence="6" id="KW-0676">Redox-active center</keyword>
<keyword evidence="9" id="KW-1185">Reference proteome</keyword>
<gene>
    <name evidence="8" type="ORF">A3770_01p05320</name>
</gene>
<protein>
    <submittedName>
        <fullName evidence="8">Monothiol glutaredoxin</fullName>
    </submittedName>
</protein>
<dbReference type="InterPro" id="IPR033658">
    <property type="entry name" value="GRX_PICOT-like"/>
</dbReference>
<dbReference type="Pfam" id="PF00462">
    <property type="entry name" value="Glutaredoxin"/>
    <property type="match status" value="1"/>
</dbReference>
<dbReference type="PROSITE" id="PS51354">
    <property type="entry name" value="GLUTAREDOXIN_2"/>
    <property type="match status" value="1"/>
</dbReference>
<feature type="domain" description="Glutaredoxin" evidence="7">
    <location>
        <begin position="196"/>
        <end position="263"/>
    </location>
</feature>
<reference evidence="8 9" key="1">
    <citation type="submission" date="2018-07" db="EMBL/GenBank/DDBJ databases">
        <title>The complete nuclear genome of the prasinophyte Chloropicon primus (CCMP1205).</title>
        <authorList>
            <person name="Pombert J.-F."/>
            <person name="Otis C."/>
            <person name="Turmel M."/>
            <person name="Lemieux C."/>
        </authorList>
    </citation>
    <scope>NUCLEOTIDE SEQUENCE [LARGE SCALE GENOMIC DNA]</scope>
    <source>
        <strain evidence="8 9">CCMP1205</strain>
    </source>
</reference>
<evidence type="ECO:0000313" key="9">
    <source>
        <dbReference type="Proteomes" id="UP000316726"/>
    </source>
</evidence>
<organism evidence="8 9">
    <name type="scientific">Chloropicon primus</name>
    <dbReference type="NCBI Taxonomy" id="1764295"/>
    <lineage>
        <taxon>Eukaryota</taxon>
        <taxon>Viridiplantae</taxon>
        <taxon>Chlorophyta</taxon>
        <taxon>Chloropicophyceae</taxon>
        <taxon>Chloropicales</taxon>
        <taxon>Chloropicaceae</taxon>
        <taxon>Chloropicon</taxon>
    </lineage>
</organism>
<dbReference type="SUPFAM" id="SSF52833">
    <property type="entry name" value="Thioredoxin-like"/>
    <property type="match status" value="1"/>
</dbReference>
<evidence type="ECO:0000313" key="8">
    <source>
        <dbReference type="EMBL" id="QDZ18014.1"/>
    </source>
</evidence>
<dbReference type="Gene3D" id="3.40.30.10">
    <property type="entry name" value="Glutaredoxin"/>
    <property type="match status" value="1"/>
</dbReference>
<evidence type="ECO:0000256" key="5">
    <source>
        <dbReference type="ARBA" id="ARBA00023014"/>
    </source>
</evidence>
<dbReference type="InterPro" id="IPR036249">
    <property type="entry name" value="Thioredoxin-like_sf"/>
</dbReference>
<comment type="similarity">
    <text evidence="1">Belongs to the glutaredoxin family. CGFS subfamily.</text>
</comment>